<protein>
    <submittedName>
        <fullName evidence="2">Uncharacterized protein</fullName>
    </submittedName>
</protein>
<sequence length="61" mass="7048">MAKRPKEARGNHALKGSVKRRVELFSRGLPRKEKPAAESSLYENDYENEPSFGEMRDPDDR</sequence>
<dbReference type="AlphaFoldDB" id="A0AAD8XX21"/>
<evidence type="ECO:0000256" key="1">
    <source>
        <dbReference type="SAM" id="MobiDB-lite"/>
    </source>
</evidence>
<evidence type="ECO:0000313" key="2">
    <source>
        <dbReference type="EMBL" id="KAK1735095.1"/>
    </source>
</evidence>
<evidence type="ECO:0000313" key="3">
    <source>
        <dbReference type="Proteomes" id="UP001224775"/>
    </source>
</evidence>
<dbReference type="EMBL" id="JATAAI010000035">
    <property type="protein sequence ID" value="KAK1735095.1"/>
    <property type="molecule type" value="Genomic_DNA"/>
</dbReference>
<feature type="region of interest" description="Disordered" evidence="1">
    <location>
        <begin position="1"/>
        <end position="61"/>
    </location>
</feature>
<gene>
    <name evidence="2" type="ORF">QTG54_014161</name>
</gene>
<dbReference type="Proteomes" id="UP001224775">
    <property type="component" value="Unassembled WGS sequence"/>
</dbReference>
<feature type="compositionally biased region" description="Basic and acidic residues" evidence="1">
    <location>
        <begin position="20"/>
        <end position="36"/>
    </location>
</feature>
<reference evidence="2" key="1">
    <citation type="submission" date="2023-06" db="EMBL/GenBank/DDBJ databases">
        <title>Survivors Of The Sea: Transcriptome response of Skeletonema marinoi to long-term dormancy.</title>
        <authorList>
            <person name="Pinder M.I.M."/>
            <person name="Kourtchenko O."/>
            <person name="Robertson E.K."/>
            <person name="Larsson T."/>
            <person name="Maumus F."/>
            <person name="Osuna-Cruz C.M."/>
            <person name="Vancaester E."/>
            <person name="Stenow R."/>
            <person name="Vandepoele K."/>
            <person name="Ploug H."/>
            <person name="Bruchert V."/>
            <person name="Godhe A."/>
            <person name="Topel M."/>
        </authorList>
    </citation>
    <scope>NUCLEOTIDE SEQUENCE</scope>
    <source>
        <strain evidence="2">R05AC</strain>
    </source>
</reference>
<feature type="compositionally biased region" description="Basic and acidic residues" evidence="1">
    <location>
        <begin position="1"/>
        <end position="10"/>
    </location>
</feature>
<organism evidence="2 3">
    <name type="scientific">Skeletonema marinoi</name>
    <dbReference type="NCBI Taxonomy" id="267567"/>
    <lineage>
        <taxon>Eukaryota</taxon>
        <taxon>Sar</taxon>
        <taxon>Stramenopiles</taxon>
        <taxon>Ochrophyta</taxon>
        <taxon>Bacillariophyta</taxon>
        <taxon>Coscinodiscophyceae</taxon>
        <taxon>Thalassiosirophycidae</taxon>
        <taxon>Thalassiosirales</taxon>
        <taxon>Skeletonemataceae</taxon>
        <taxon>Skeletonema</taxon>
        <taxon>Skeletonema marinoi-dohrnii complex</taxon>
    </lineage>
</organism>
<proteinExistence type="predicted"/>
<accession>A0AAD8XX21</accession>
<comment type="caution">
    <text evidence="2">The sequence shown here is derived from an EMBL/GenBank/DDBJ whole genome shotgun (WGS) entry which is preliminary data.</text>
</comment>
<name>A0AAD8XX21_9STRA</name>
<keyword evidence="3" id="KW-1185">Reference proteome</keyword>